<dbReference type="eggNOG" id="COG3945">
    <property type="taxonomic scope" value="Bacteria"/>
</dbReference>
<dbReference type="STRING" id="1133849.O3I_018190"/>
<dbReference type="Pfam" id="PF04075">
    <property type="entry name" value="F420H2_quin_red"/>
    <property type="match status" value="1"/>
</dbReference>
<evidence type="ECO:0008006" key="5">
    <source>
        <dbReference type="Google" id="ProtNLM"/>
    </source>
</evidence>
<dbReference type="Proteomes" id="UP000006304">
    <property type="component" value="Chromosome"/>
</dbReference>
<sequence length="187" mass="20845">MPESDDVTGIVSDEQGYEKFGASAKMWSWPIEEQIAYNQRFMRAFRRNGGVIDRYYDPEKKIGGDYRGKIPLLILHHTGAKSGASRQTPLSYYDDHGNPVVVGSDNGSDKAPAWVHNLRADPRVRVELGREVRTATAKELSGSERDAVFAELVHVLPFQVGNQAKTARTLPLFRLILDPPADPAGRR</sequence>
<reference evidence="3 4" key="1">
    <citation type="journal article" date="2012" name="J. Bacteriol.">
        <title>Complete genome sequence of Nocardia brasiliensis HUJEG-1.</title>
        <authorList>
            <person name="Vera-Cabrera L."/>
            <person name="Ortiz-Lopez R."/>
            <person name="Elizondo-Gonzalez R."/>
            <person name="Perez-Maya A.A."/>
            <person name="Ocampo-Candiani J."/>
        </authorList>
    </citation>
    <scope>NUCLEOTIDE SEQUENCE [LARGE SCALE GENOMIC DNA]</scope>
    <source>
        <strain evidence="4">ATCC 700358</strain>
    </source>
</reference>
<evidence type="ECO:0000313" key="3">
    <source>
        <dbReference type="EMBL" id="AFU01597.1"/>
    </source>
</evidence>
<dbReference type="HOGENOM" id="CLU_114921_2_0_11"/>
<comment type="catalytic activity">
    <reaction evidence="2">
        <text>oxidized coenzyme F420-(gamma-L-Glu)(n) + a quinol + H(+) = reduced coenzyme F420-(gamma-L-Glu)(n) + a quinone</text>
        <dbReference type="Rhea" id="RHEA:39663"/>
        <dbReference type="Rhea" id="RHEA-COMP:12939"/>
        <dbReference type="Rhea" id="RHEA-COMP:14378"/>
        <dbReference type="ChEBI" id="CHEBI:15378"/>
        <dbReference type="ChEBI" id="CHEBI:24646"/>
        <dbReference type="ChEBI" id="CHEBI:132124"/>
        <dbReference type="ChEBI" id="CHEBI:133980"/>
        <dbReference type="ChEBI" id="CHEBI:139511"/>
    </reaction>
</comment>
<evidence type="ECO:0000256" key="2">
    <source>
        <dbReference type="ARBA" id="ARBA00049106"/>
    </source>
</evidence>
<dbReference type="InterPro" id="IPR012349">
    <property type="entry name" value="Split_barrel_FMN-bd"/>
</dbReference>
<comment type="similarity">
    <text evidence="1">Belongs to the F420H(2)-dependent quinone reductase family.</text>
</comment>
<gene>
    <name evidence="3" type="ORF">O3I_018190</name>
</gene>
<dbReference type="RefSeq" id="WP_014984452.1">
    <property type="nucleotide sequence ID" value="NC_018681.1"/>
</dbReference>
<dbReference type="GO" id="GO:0070967">
    <property type="term" value="F:coenzyme F420 binding"/>
    <property type="evidence" value="ECO:0007669"/>
    <property type="project" value="TreeGrafter"/>
</dbReference>
<organism evidence="3 4">
    <name type="scientific">Nocardia brasiliensis (strain ATCC 700358 / HUJEG-1)</name>
    <dbReference type="NCBI Taxonomy" id="1133849"/>
    <lineage>
        <taxon>Bacteria</taxon>
        <taxon>Bacillati</taxon>
        <taxon>Actinomycetota</taxon>
        <taxon>Actinomycetes</taxon>
        <taxon>Mycobacteriales</taxon>
        <taxon>Nocardiaceae</taxon>
        <taxon>Nocardia</taxon>
    </lineage>
</organism>
<dbReference type="AlphaFoldDB" id="K0EVF5"/>
<dbReference type="PANTHER" id="PTHR39428:SF1">
    <property type="entry name" value="F420H(2)-DEPENDENT QUINONE REDUCTASE RV1261C"/>
    <property type="match status" value="1"/>
</dbReference>
<dbReference type="GO" id="GO:0016491">
    <property type="term" value="F:oxidoreductase activity"/>
    <property type="evidence" value="ECO:0007669"/>
    <property type="project" value="InterPro"/>
</dbReference>
<evidence type="ECO:0000313" key="4">
    <source>
        <dbReference type="Proteomes" id="UP000006304"/>
    </source>
</evidence>
<protein>
    <recommendedName>
        <fullName evidence="5">Deazaflavin-dependent nitroreductase family protein</fullName>
    </recommendedName>
</protein>
<dbReference type="GO" id="GO:0005886">
    <property type="term" value="C:plasma membrane"/>
    <property type="evidence" value="ECO:0007669"/>
    <property type="project" value="TreeGrafter"/>
</dbReference>
<dbReference type="Gene3D" id="2.30.110.10">
    <property type="entry name" value="Electron Transport, Fmn-binding Protein, Chain A"/>
    <property type="match status" value="1"/>
</dbReference>
<dbReference type="EMBL" id="CP003876">
    <property type="protein sequence ID" value="AFU01597.1"/>
    <property type="molecule type" value="Genomic_DNA"/>
</dbReference>
<keyword evidence="4" id="KW-1185">Reference proteome</keyword>
<dbReference type="KEGG" id="nbr:O3I_018190"/>
<proteinExistence type="inferred from homology"/>
<dbReference type="InterPro" id="IPR004378">
    <property type="entry name" value="F420H2_quin_Rdtase"/>
</dbReference>
<accession>K0EVF5</accession>
<dbReference type="NCBIfam" id="TIGR00026">
    <property type="entry name" value="hi_GC_TIGR00026"/>
    <property type="match status" value="1"/>
</dbReference>
<evidence type="ECO:0000256" key="1">
    <source>
        <dbReference type="ARBA" id="ARBA00008710"/>
    </source>
</evidence>
<name>K0EVF5_NOCB7</name>
<dbReference type="PANTHER" id="PTHR39428">
    <property type="entry name" value="F420H(2)-DEPENDENT QUINONE REDUCTASE RV1261C"/>
    <property type="match status" value="1"/>
</dbReference>